<evidence type="ECO:0000259" key="1">
    <source>
        <dbReference type="Pfam" id="PF07693"/>
    </source>
</evidence>
<comment type="caution">
    <text evidence="2">The sequence shown here is derived from an EMBL/GenBank/DDBJ whole genome shotgun (WGS) entry which is preliminary data.</text>
</comment>
<dbReference type="EMBL" id="JACNEP010000007">
    <property type="protein sequence ID" value="MBC3766224.1"/>
    <property type="molecule type" value="Genomic_DNA"/>
</dbReference>
<dbReference type="InterPro" id="IPR027417">
    <property type="entry name" value="P-loop_NTPase"/>
</dbReference>
<keyword evidence="2" id="KW-0808">Transferase</keyword>
<organism evidence="2 3">
    <name type="scientific">Neptunicella marina</name>
    <dbReference type="NCBI Taxonomy" id="2125989"/>
    <lineage>
        <taxon>Bacteria</taxon>
        <taxon>Pseudomonadati</taxon>
        <taxon>Pseudomonadota</taxon>
        <taxon>Gammaproteobacteria</taxon>
        <taxon>Alteromonadales</taxon>
        <taxon>Alteromonadaceae</taxon>
        <taxon>Neptunicella</taxon>
    </lineage>
</organism>
<name>A0A8J6LYL1_9ALTE</name>
<reference evidence="2" key="2">
    <citation type="submission" date="2020-08" db="EMBL/GenBank/DDBJ databases">
        <authorList>
            <person name="Lai Q."/>
        </authorList>
    </citation>
    <scope>NUCLEOTIDE SEQUENCE</scope>
    <source>
        <strain evidence="2">S27-2</strain>
    </source>
</reference>
<gene>
    <name evidence="2" type="ORF">H8B19_10055</name>
</gene>
<dbReference type="InterPro" id="IPR011646">
    <property type="entry name" value="KAP_P-loop"/>
</dbReference>
<dbReference type="Gene3D" id="3.40.50.300">
    <property type="entry name" value="P-loop containing nucleotide triphosphate hydrolases"/>
    <property type="match status" value="1"/>
</dbReference>
<proteinExistence type="predicted"/>
<dbReference type="PANTHER" id="PTHR10285">
    <property type="entry name" value="URIDINE KINASE"/>
    <property type="match status" value="1"/>
</dbReference>
<reference evidence="2" key="1">
    <citation type="journal article" date="2018" name="Int. J. Syst. Evol. Microbiol.">
        <title>Neptunicella marina gen. nov., sp. nov., isolated from surface seawater.</title>
        <authorList>
            <person name="Liu X."/>
            <person name="Lai Q."/>
            <person name="Du Y."/>
            <person name="Zhang X."/>
            <person name="Liu Z."/>
            <person name="Sun F."/>
            <person name="Shao Z."/>
        </authorList>
    </citation>
    <scope>NUCLEOTIDE SEQUENCE</scope>
    <source>
        <strain evidence="2">S27-2</strain>
    </source>
</reference>
<dbReference type="SUPFAM" id="SSF52540">
    <property type="entry name" value="P-loop containing nucleoside triphosphate hydrolases"/>
    <property type="match status" value="1"/>
</dbReference>
<dbReference type="Proteomes" id="UP000601768">
    <property type="component" value="Unassembled WGS sequence"/>
</dbReference>
<keyword evidence="3" id="KW-1185">Reference proteome</keyword>
<dbReference type="Pfam" id="PF07693">
    <property type="entry name" value="KAP_NTPase"/>
    <property type="match status" value="1"/>
</dbReference>
<keyword evidence="2" id="KW-0418">Kinase</keyword>
<evidence type="ECO:0000313" key="3">
    <source>
        <dbReference type="Proteomes" id="UP000601768"/>
    </source>
</evidence>
<sequence length="293" mass="34050">MLEEFITKHRLDDRFTTIANQWYIPLAEQLLVHQSSANKPFYVGINGCQGSGKSTLADFLSEYLHQQHQLRVVVLSLDDFYLSRQQRAQLGMNIHPLLQTRGVPGTHDVQLIKSVLEQLHGSHSEIAIPRFNKANDNPLSSAYWPVVKTPVDMVIFEGWSWGVMAQSADQLNQAVNSLEAEQDQRKIWRQYVNQQLMVHYQPLYEQMDYWLMLQAPSFDHVFQWRLEQEKKLALSATGEKRHIMSTQQICDFIQHFQRLTQHALNTLPARCDQVFKLDKDRNIVSVTTRDAYA</sequence>
<dbReference type="RefSeq" id="WP_186506725.1">
    <property type="nucleotide sequence ID" value="NZ_JACNEP010000007.1"/>
</dbReference>
<feature type="domain" description="KAP NTPase" evidence="1">
    <location>
        <begin position="32"/>
        <end position="100"/>
    </location>
</feature>
<protein>
    <submittedName>
        <fullName evidence="2">Kinase</fullName>
    </submittedName>
</protein>
<dbReference type="AlphaFoldDB" id="A0A8J6LYL1"/>
<evidence type="ECO:0000313" key="2">
    <source>
        <dbReference type="EMBL" id="MBC3766224.1"/>
    </source>
</evidence>
<accession>A0A8J6LYL1</accession>
<dbReference type="GO" id="GO:0016301">
    <property type="term" value="F:kinase activity"/>
    <property type="evidence" value="ECO:0007669"/>
    <property type="project" value="UniProtKB-KW"/>
</dbReference>